<evidence type="ECO:0000259" key="2">
    <source>
        <dbReference type="PROSITE" id="PS50041"/>
    </source>
</evidence>
<keyword evidence="1" id="KW-1015">Disulfide bond</keyword>
<organism evidence="3">
    <name type="scientific">Timema tahoe</name>
    <dbReference type="NCBI Taxonomy" id="61484"/>
    <lineage>
        <taxon>Eukaryota</taxon>
        <taxon>Metazoa</taxon>
        <taxon>Ecdysozoa</taxon>
        <taxon>Arthropoda</taxon>
        <taxon>Hexapoda</taxon>
        <taxon>Insecta</taxon>
        <taxon>Pterygota</taxon>
        <taxon>Neoptera</taxon>
        <taxon>Polyneoptera</taxon>
        <taxon>Phasmatodea</taxon>
        <taxon>Timematodea</taxon>
        <taxon>Timematoidea</taxon>
        <taxon>Timematidae</taxon>
        <taxon>Timema</taxon>
    </lineage>
</organism>
<evidence type="ECO:0000256" key="1">
    <source>
        <dbReference type="ARBA" id="ARBA00023157"/>
    </source>
</evidence>
<evidence type="ECO:0000313" key="3">
    <source>
        <dbReference type="EMBL" id="CAD7457192.1"/>
    </source>
</evidence>
<dbReference type="SMART" id="SM00034">
    <property type="entry name" value="CLECT"/>
    <property type="match status" value="1"/>
</dbReference>
<dbReference type="PROSITE" id="PS00615">
    <property type="entry name" value="C_TYPE_LECTIN_1"/>
    <property type="match status" value="1"/>
</dbReference>
<dbReference type="InterPro" id="IPR018378">
    <property type="entry name" value="C-type_lectin_CS"/>
</dbReference>
<sequence length="382" mass="43208">MFRWDTRLNIAELNPNLRGGRVENHLGKTSPSSPDQDWNLDLPILGSLAQHDTSALANYATEVGRLRGRKKKAFDRRLSDCTNCVDEGSGVAARWTMPLLKLGEKRYYLGIFFKVSRPNNFLCGELSEEPGSNPSGLTAGYQALVSFRKLWLKNPGVIRGDTLRASFIVIFKVREGFDNQVNLCRDRGLNSGPPAQKSETLPLDRQELGRLNLEEVNPQLRGGRVGKYYGKTTTSSPDRDSNLDLPVLGSLVQYETSALTNYATEANWYRAAQYCRYHGMHLASIGSQEENDKLEKHIRDFGLGHEHFWTSGTDQASEGTFFWMSTGRPLTFTNWNTGEPNNFVYENGEEEHCLELWNRDGKGLKWNDTPCSFETFFVCEVQ</sequence>
<dbReference type="Gene3D" id="3.10.100.10">
    <property type="entry name" value="Mannose-Binding Protein A, subunit A"/>
    <property type="match status" value="1"/>
</dbReference>
<dbReference type="Pfam" id="PF00059">
    <property type="entry name" value="Lectin_C"/>
    <property type="match status" value="1"/>
</dbReference>
<protein>
    <recommendedName>
        <fullName evidence="2">C-type lectin domain-containing protein</fullName>
    </recommendedName>
</protein>
<name>A0A7R9IF05_9NEOP</name>
<reference evidence="3" key="1">
    <citation type="submission" date="2020-11" db="EMBL/GenBank/DDBJ databases">
        <authorList>
            <person name="Tran Van P."/>
        </authorList>
    </citation>
    <scope>NUCLEOTIDE SEQUENCE</scope>
</reference>
<dbReference type="InterPro" id="IPR016186">
    <property type="entry name" value="C-type_lectin-like/link_sf"/>
</dbReference>
<dbReference type="InterPro" id="IPR001304">
    <property type="entry name" value="C-type_lectin-like"/>
</dbReference>
<dbReference type="AlphaFoldDB" id="A0A7R9IF05"/>
<dbReference type="InterPro" id="IPR050111">
    <property type="entry name" value="C-type_lectin/snaclec_domain"/>
</dbReference>
<proteinExistence type="predicted"/>
<dbReference type="InterPro" id="IPR016187">
    <property type="entry name" value="CTDL_fold"/>
</dbReference>
<dbReference type="PROSITE" id="PS50041">
    <property type="entry name" value="C_TYPE_LECTIN_2"/>
    <property type="match status" value="1"/>
</dbReference>
<feature type="domain" description="C-type lectin" evidence="2">
    <location>
        <begin position="254"/>
        <end position="380"/>
    </location>
</feature>
<gene>
    <name evidence="3" type="ORF">TTEB3V08_LOCUS5197</name>
</gene>
<accession>A0A7R9IF05</accession>
<dbReference type="CDD" id="cd00037">
    <property type="entry name" value="CLECT"/>
    <property type="match status" value="1"/>
</dbReference>
<dbReference type="EMBL" id="OE001599">
    <property type="protein sequence ID" value="CAD7457192.1"/>
    <property type="molecule type" value="Genomic_DNA"/>
</dbReference>
<dbReference type="PANTHER" id="PTHR22803">
    <property type="entry name" value="MANNOSE, PHOSPHOLIPASE, LECTIN RECEPTOR RELATED"/>
    <property type="match status" value="1"/>
</dbReference>
<dbReference type="SUPFAM" id="SSF56436">
    <property type="entry name" value="C-type lectin-like"/>
    <property type="match status" value="1"/>
</dbReference>